<keyword evidence="1 3" id="KW-0853">WD repeat</keyword>
<dbReference type="EMBL" id="SKFH01000043">
    <property type="protein sequence ID" value="TCZ66413.1"/>
    <property type="molecule type" value="Genomic_DNA"/>
</dbReference>
<keyword evidence="6" id="KW-1185">Reference proteome</keyword>
<dbReference type="InterPro" id="IPR001680">
    <property type="entry name" value="WD40_rpt"/>
</dbReference>
<dbReference type="InterPro" id="IPR015943">
    <property type="entry name" value="WD40/YVTN_repeat-like_dom_sf"/>
</dbReference>
<feature type="repeat" description="WD" evidence="3">
    <location>
        <begin position="197"/>
        <end position="238"/>
    </location>
</feature>
<gene>
    <name evidence="5" type="ORF">E0486_16645</name>
</gene>
<reference evidence="5 6" key="1">
    <citation type="submission" date="2019-03" db="EMBL/GenBank/DDBJ databases">
        <authorList>
            <person name="Kim M.K.M."/>
        </authorList>
    </citation>
    <scope>NUCLEOTIDE SEQUENCE [LARGE SCALE GENOMIC DNA]</scope>
    <source>
        <strain evidence="5 6">17J68-15</strain>
    </source>
</reference>
<name>A0A4R4DU19_9BACT</name>
<evidence type="ECO:0000256" key="2">
    <source>
        <dbReference type="ARBA" id="ARBA00022737"/>
    </source>
</evidence>
<evidence type="ECO:0000313" key="6">
    <source>
        <dbReference type="Proteomes" id="UP000295164"/>
    </source>
</evidence>
<proteinExistence type="predicted"/>
<protein>
    <submittedName>
        <fullName evidence="5">WD40 repeat domain-containing protein</fullName>
    </submittedName>
</protein>
<dbReference type="Proteomes" id="UP000295164">
    <property type="component" value="Unassembled WGS sequence"/>
</dbReference>
<dbReference type="InterPro" id="IPR036322">
    <property type="entry name" value="WD40_repeat_dom_sf"/>
</dbReference>
<evidence type="ECO:0000256" key="3">
    <source>
        <dbReference type="PROSITE-ProRule" id="PRU00221"/>
    </source>
</evidence>
<keyword evidence="4" id="KW-1133">Transmembrane helix</keyword>
<organism evidence="5 6">
    <name type="scientific">Flaviaesturariibacter aridisoli</name>
    <dbReference type="NCBI Taxonomy" id="2545761"/>
    <lineage>
        <taxon>Bacteria</taxon>
        <taxon>Pseudomonadati</taxon>
        <taxon>Bacteroidota</taxon>
        <taxon>Chitinophagia</taxon>
        <taxon>Chitinophagales</taxon>
        <taxon>Chitinophagaceae</taxon>
        <taxon>Flaviaestuariibacter</taxon>
    </lineage>
</organism>
<feature type="repeat" description="WD" evidence="3">
    <location>
        <begin position="73"/>
        <end position="104"/>
    </location>
</feature>
<dbReference type="AlphaFoldDB" id="A0A4R4DU19"/>
<evidence type="ECO:0000313" key="5">
    <source>
        <dbReference type="EMBL" id="TCZ66413.1"/>
    </source>
</evidence>
<dbReference type="CDD" id="cd00200">
    <property type="entry name" value="WD40"/>
    <property type="match status" value="1"/>
</dbReference>
<keyword evidence="4" id="KW-0472">Membrane</keyword>
<dbReference type="Gene3D" id="2.130.10.10">
    <property type="entry name" value="YVTN repeat-like/Quinoprotein amine dehydrogenase"/>
    <property type="match status" value="3"/>
</dbReference>
<sequence>MRLEPRLLRGARLPLTCVRIILLQTLKPFPMRKLFWGLLGLLAVLIVLSLVVLRGCDRPVKVESNLYRIHRIYTGARAEVWTARFGPGDSVIAAASVDSTLRVWHTDGRLLAALPAPGGLTCAEWAPDGKSIAATSYDGAVYLWSWPEGKLLQRYDTHHGTAWTLRFSPDGSLLASAGEDKLVVLRRLSDGRVTARLSGHRLNIWDLSFSPDGKTLASGSFDAKVFLWDVAGARLRRSYEGHDEAVVALAFSLDGSTLASSSDDGTVQLQDAASGRLLQTLHTPEHQQGIAFSPDGKRLVSGGRDHNLVGELTQNFFADKTDRPGVSMRLWNLADGRLLQTFSGHSDDANDVQFSRDGKWILSAGADKIVILWKQQ</sequence>
<dbReference type="InterPro" id="IPR019775">
    <property type="entry name" value="WD40_repeat_CS"/>
</dbReference>
<dbReference type="PROSITE" id="PS50294">
    <property type="entry name" value="WD_REPEATS_REGION"/>
    <property type="match status" value="3"/>
</dbReference>
<dbReference type="PROSITE" id="PS50082">
    <property type="entry name" value="WD_REPEATS_2"/>
    <property type="match status" value="6"/>
</dbReference>
<feature type="repeat" description="WD" evidence="3">
    <location>
        <begin position="155"/>
        <end position="196"/>
    </location>
</feature>
<feature type="repeat" description="WD" evidence="3">
    <location>
        <begin position="342"/>
        <end position="376"/>
    </location>
</feature>
<comment type="caution">
    <text evidence="5">The sequence shown here is derived from an EMBL/GenBank/DDBJ whole genome shotgun (WGS) entry which is preliminary data.</text>
</comment>
<dbReference type="PANTHER" id="PTHR19879:SF9">
    <property type="entry name" value="TRANSCRIPTION INITIATION FACTOR TFIID SUBUNIT 5"/>
    <property type="match status" value="1"/>
</dbReference>
<dbReference type="PROSITE" id="PS00678">
    <property type="entry name" value="WD_REPEATS_1"/>
    <property type="match status" value="1"/>
</dbReference>
<dbReference type="PANTHER" id="PTHR19879">
    <property type="entry name" value="TRANSCRIPTION INITIATION FACTOR TFIID"/>
    <property type="match status" value="1"/>
</dbReference>
<keyword evidence="2" id="KW-0677">Repeat</keyword>
<feature type="repeat" description="WD" evidence="3">
    <location>
        <begin position="239"/>
        <end position="280"/>
    </location>
</feature>
<keyword evidence="4" id="KW-0812">Transmembrane</keyword>
<feature type="transmembrane region" description="Helical" evidence="4">
    <location>
        <begin position="34"/>
        <end position="53"/>
    </location>
</feature>
<dbReference type="OrthoDB" id="269774at2"/>
<accession>A0A4R4DU19</accession>
<feature type="repeat" description="WD" evidence="3">
    <location>
        <begin position="120"/>
        <end position="154"/>
    </location>
</feature>
<dbReference type="Pfam" id="PF00400">
    <property type="entry name" value="WD40"/>
    <property type="match status" value="7"/>
</dbReference>
<evidence type="ECO:0000256" key="4">
    <source>
        <dbReference type="SAM" id="Phobius"/>
    </source>
</evidence>
<dbReference type="SMART" id="SM00320">
    <property type="entry name" value="WD40"/>
    <property type="match status" value="7"/>
</dbReference>
<evidence type="ECO:0000256" key="1">
    <source>
        <dbReference type="ARBA" id="ARBA00022574"/>
    </source>
</evidence>
<dbReference type="SUPFAM" id="SSF50978">
    <property type="entry name" value="WD40 repeat-like"/>
    <property type="match status" value="1"/>
</dbReference>